<dbReference type="Proteomes" id="UP001152130">
    <property type="component" value="Unassembled WGS sequence"/>
</dbReference>
<organism evidence="2 3">
    <name type="scientific">Fusarium irregulare</name>
    <dbReference type="NCBI Taxonomy" id="2494466"/>
    <lineage>
        <taxon>Eukaryota</taxon>
        <taxon>Fungi</taxon>
        <taxon>Dikarya</taxon>
        <taxon>Ascomycota</taxon>
        <taxon>Pezizomycotina</taxon>
        <taxon>Sordariomycetes</taxon>
        <taxon>Hypocreomycetidae</taxon>
        <taxon>Hypocreales</taxon>
        <taxon>Nectriaceae</taxon>
        <taxon>Fusarium</taxon>
        <taxon>Fusarium incarnatum-equiseti species complex</taxon>
    </lineage>
</organism>
<sequence>MERDQRYNGASEDGGSYHDRGRNRRGRSRSPQKDFYKRRYLDLLQQNDILQDENRMLRQKLAENKMIGVTSEVSEPRPSTPPPQQSGQTVPGPINMRQTVPGPVIAQPVAHSTCGNCKGYDHKTSQCWCIQLDGYIHGCVICDSPDHDTSECQEFAGWDKGARVAILVNSRANLPPLRGKNWFHLFESYLKEELKRGKSYKETLQQLNGLPWTIEFSQACRQDPARMEQLHRIMVLDPFARQCPDPNTETWDKAKRYLARVDAEKPARNAKRGAMVTEPRRQGHSLRQSIQAGGDNLNLSPGQNWPQQQTGPNGRNPAPTRSFAASSRHERTQFAITNRGQVFDGSEQVEAVPQHVPPQEEAPVQTTQTEGPRIENETIDAQSGYDSEGGLAISGGLESVYFIPSLPDAEDEDLINYPGGDSDTEKAQRGGEHDGSGHDDYIIDVS</sequence>
<protein>
    <submittedName>
        <fullName evidence="2">Uncharacterized protein</fullName>
    </submittedName>
</protein>
<feature type="region of interest" description="Disordered" evidence="1">
    <location>
        <begin position="262"/>
        <end position="330"/>
    </location>
</feature>
<evidence type="ECO:0000256" key="1">
    <source>
        <dbReference type="SAM" id="MobiDB-lite"/>
    </source>
</evidence>
<comment type="caution">
    <text evidence="2">The sequence shown here is derived from an EMBL/GenBank/DDBJ whole genome shotgun (WGS) entry which is preliminary data.</text>
</comment>
<evidence type="ECO:0000313" key="2">
    <source>
        <dbReference type="EMBL" id="KAJ4024503.1"/>
    </source>
</evidence>
<feature type="region of interest" description="Disordered" evidence="1">
    <location>
        <begin position="1"/>
        <end position="38"/>
    </location>
</feature>
<proteinExistence type="predicted"/>
<feature type="compositionally biased region" description="Polar residues" evidence="1">
    <location>
        <begin position="285"/>
        <end position="313"/>
    </location>
</feature>
<feature type="compositionally biased region" description="Basic and acidic residues" evidence="1">
    <location>
        <begin position="423"/>
        <end position="446"/>
    </location>
</feature>
<keyword evidence="3" id="KW-1185">Reference proteome</keyword>
<feature type="region of interest" description="Disordered" evidence="1">
    <location>
        <begin position="70"/>
        <end position="95"/>
    </location>
</feature>
<evidence type="ECO:0000313" key="3">
    <source>
        <dbReference type="Proteomes" id="UP001152130"/>
    </source>
</evidence>
<feature type="region of interest" description="Disordered" evidence="1">
    <location>
        <begin position="410"/>
        <end position="446"/>
    </location>
</feature>
<dbReference type="EMBL" id="JAPDHF010000001">
    <property type="protein sequence ID" value="KAJ4024503.1"/>
    <property type="molecule type" value="Genomic_DNA"/>
</dbReference>
<name>A0A9W8UGH7_9HYPO</name>
<gene>
    <name evidence="2" type="ORF">NW766_000740</name>
</gene>
<accession>A0A9W8UGH7</accession>
<feature type="compositionally biased region" description="Basic residues" evidence="1">
    <location>
        <begin position="21"/>
        <end position="30"/>
    </location>
</feature>
<dbReference type="AlphaFoldDB" id="A0A9W8UGH7"/>
<reference evidence="2" key="1">
    <citation type="submission" date="2022-10" db="EMBL/GenBank/DDBJ databases">
        <title>Fusarium specimens isolated from Avocado Roots.</title>
        <authorList>
            <person name="Stajich J."/>
            <person name="Roper C."/>
            <person name="Heimlech-Rivalta G."/>
        </authorList>
    </citation>
    <scope>NUCLEOTIDE SEQUENCE</scope>
    <source>
        <strain evidence="2">CF00143</strain>
    </source>
</reference>